<feature type="coiled-coil region" evidence="1">
    <location>
        <begin position="149"/>
        <end position="307"/>
    </location>
</feature>
<keyword evidence="1" id="KW-0175">Coiled coil</keyword>
<reference evidence="2" key="1">
    <citation type="submission" date="2020-03" db="EMBL/GenBank/DDBJ databases">
        <title>The deep terrestrial virosphere.</title>
        <authorList>
            <person name="Holmfeldt K."/>
            <person name="Nilsson E."/>
            <person name="Simone D."/>
            <person name="Lopez-Fernandez M."/>
            <person name="Wu X."/>
            <person name="de Brujin I."/>
            <person name="Lundin D."/>
            <person name="Andersson A."/>
            <person name="Bertilsson S."/>
            <person name="Dopson M."/>
        </authorList>
    </citation>
    <scope>NUCLEOTIDE SEQUENCE</scope>
    <source>
        <strain evidence="2">MM415B01437</strain>
    </source>
</reference>
<name>A0A6M3ILP4_9ZZZZ</name>
<accession>A0A6M3ILP4</accession>
<dbReference type="SUPFAM" id="SSF52540">
    <property type="entry name" value="P-loop containing nucleoside triphosphate hydrolases"/>
    <property type="match status" value="1"/>
</dbReference>
<dbReference type="EMBL" id="MT141329">
    <property type="protein sequence ID" value="QJA58550.1"/>
    <property type="molecule type" value="Genomic_DNA"/>
</dbReference>
<evidence type="ECO:0000256" key="1">
    <source>
        <dbReference type="SAM" id="Coils"/>
    </source>
</evidence>
<protein>
    <submittedName>
        <fullName evidence="2">Putative ATPase domain containing protein</fullName>
    </submittedName>
</protein>
<gene>
    <name evidence="2" type="ORF">MM415B01437_0002</name>
</gene>
<sequence>MIERIFARNFKGMSFDADLGQYNLFLGPNGSGKTGRIQALTLAVKGYLPTDQKKQPGAIFATHGDGKTEMIVAFKSDKGGRFARKYLPGENGVSCSCSLNGVAVATKQVDRVILDLGDPKIFDLHEFNELSEQKKIDFLLRLSPPGKELGQIDLDLAAAEEKANRLAAEIRGKKLVIEQLTEAKSGIHLPSGSLAEIQKEISTKETELTQAESELKEAEMDRQKQEAENRRIAELALQKKKADEDRVQEVLEAQVKAKEEVREEVKEDLDDLFKRAEQAEKDLKAIREEAGRNEKAFQENMQKASDRYALELGTGTDYREAVLESLGKIRKAMESAGCGACAASLILKMEMGKFKVKGA</sequence>
<evidence type="ECO:0000313" key="2">
    <source>
        <dbReference type="EMBL" id="QJA58550.1"/>
    </source>
</evidence>
<dbReference type="AlphaFoldDB" id="A0A6M3ILP4"/>
<dbReference type="InterPro" id="IPR027417">
    <property type="entry name" value="P-loop_NTPase"/>
</dbReference>
<organism evidence="2">
    <name type="scientific">viral metagenome</name>
    <dbReference type="NCBI Taxonomy" id="1070528"/>
    <lineage>
        <taxon>unclassified sequences</taxon>
        <taxon>metagenomes</taxon>
        <taxon>organismal metagenomes</taxon>
    </lineage>
</organism>
<dbReference type="Gene3D" id="3.40.50.300">
    <property type="entry name" value="P-loop containing nucleotide triphosphate hydrolases"/>
    <property type="match status" value="1"/>
</dbReference>
<proteinExistence type="predicted"/>